<reference evidence="7 8" key="1">
    <citation type="submission" date="2019-11" db="EMBL/GenBank/DDBJ databases">
        <title>Gordonia sp. nov., a novel actinobacterium isolated from mangrove soil in Hainan.</title>
        <authorList>
            <person name="Huang X."/>
            <person name="Xie Y."/>
            <person name="Chu X."/>
            <person name="Xiao K."/>
        </authorList>
    </citation>
    <scope>NUCLEOTIDE SEQUENCE [LARGE SCALE GENOMIC DNA]</scope>
    <source>
        <strain evidence="7 8">HNM0687</strain>
    </source>
</reference>
<dbReference type="GO" id="GO:0005507">
    <property type="term" value="F:copper ion binding"/>
    <property type="evidence" value="ECO:0007669"/>
    <property type="project" value="InterPro"/>
</dbReference>
<keyword evidence="3" id="KW-0732">Signal</keyword>
<dbReference type="InterPro" id="IPR032694">
    <property type="entry name" value="CopC/D"/>
</dbReference>
<comment type="caution">
    <text evidence="7">The sequence shown here is derived from an EMBL/GenBank/DDBJ whole genome shotgun (WGS) entry which is preliminary data.</text>
</comment>
<dbReference type="Proteomes" id="UP000475545">
    <property type="component" value="Unassembled WGS sequence"/>
</dbReference>
<keyword evidence="2" id="KW-0479">Metal-binding</keyword>
<keyword evidence="5" id="KW-0472">Membrane</keyword>
<dbReference type="Pfam" id="PF04234">
    <property type="entry name" value="CopC"/>
    <property type="match status" value="1"/>
</dbReference>
<name>A0A6L7GWM3_9ACTN</name>
<dbReference type="InterPro" id="IPR007348">
    <property type="entry name" value="CopC_dom"/>
</dbReference>
<evidence type="ECO:0000256" key="3">
    <source>
        <dbReference type="ARBA" id="ARBA00022729"/>
    </source>
</evidence>
<evidence type="ECO:0000256" key="2">
    <source>
        <dbReference type="ARBA" id="ARBA00022723"/>
    </source>
</evidence>
<dbReference type="SUPFAM" id="SSF81296">
    <property type="entry name" value="E set domains"/>
    <property type="match status" value="1"/>
</dbReference>
<keyword evidence="5" id="KW-1133">Transmembrane helix</keyword>
<dbReference type="InterPro" id="IPR014755">
    <property type="entry name" value="Cu-Rt/internalin_Ig-like"/>
</dbReference>
<proteinExistence type="predicted"/>
<dbReference type="PANTHER" id="PTHR34820:SF4">
    <property type="entry name" value="INNER MEMBRANE PROTEIN YEBZ"/>
    <property type="match status" value="1"/>
</dbReference>
<feature type="transmembrane region" description="Helical" evidence="5">
    <location>
        <begin position="149"/>
        <end position="170"/>
    </location>
</feature>
<evidence type="ECO:0000256" key="4">
    <source>
        <dbReference type="ARBA" id="ARBA00023008"/>
    </source>
</evidence>
<dbReference type="AlphaFoldDB" id="A0A6L7GWM3"/>
<feature type="domain" description="CopC" evidence="6">
    <location>
        <begin position="31"/>
        <end position="123"/>
    </location>
</feature>
<keyword evidence="4" id="KW-0186">Copper</keyword>
<dbReference type="GO" id="GO:0006825">
    <property type="term" value="P:copper ion transport"/>
    <property type="evidence" value="ECO:0007669"/>
    <property type="project" value="InterPro"/>
</dbReference>
<sequence length="179" mass="18608">MRDRRLIPATLALMMGVLLIGTVLAPMAAAHSQVVSSDPDDGATVRSGPQRVTVTFNEPLQESFAVLTVVGPDGRYWQEGDPTVTGSELSVAVRELGPAGTYTLNYRVTSADGHPVEGQRSFDLTVAGSGTPGPVADTAADSDDGGPPLWPFIVVAVVVLVGGLGIVLLLSRRSGRRSS</sequence>
<evidence type="ECO:0000256" key="1">
    <source>
        <dbReference type="ARBA" id="ARBA00004196"/>
    </source>
</evidence>
<keyword evidence="5" id="KW-0812">Transmembrane</keyword>
<evidence type="ECO:0000256" key="5">
    <source>
        <dbReference type="SAM" id="Phobius"/>
    </source>
</evidence>
<dbReference type="InterPro" id="IPR014756">
    <property type="entry name" value="Ig_E-set"/>
</dbReference>
<dbReference type="Gene3D" id="2.60.40.1220">
    <property type="match status" value="1"/>
</dbReference>
<dbReference type="GO" id="GO:0030313">
    <property type="term" value="C:cell envelope"/>
    <property type="evidence" value="ECO:0007669"/>
    <property type="project" value="UniProtKB-SubCell"/>
</dbReference>
<dbReference type="GO" id="GO:0046688">
    <property type="term" value="P:response to copper ion"/>
    <property type="evidence" value="ECO:0007669"/>
    <property type="project" value="InterPro"/>
</dbReference>
<dbReference type="GO" id="GO:0005886">
    <property type="term" value="C:plasma membrane"/>
    <property type="evidence" value="ECO:0007669"/>
    <property type="project" value="TreeGrafter"/>
</dbReference>
<dbReference type="PANTHER" id="PTHR34820">
    <property type="entry name" value="INNER MEMBRANE PROTEIN YEBZ"/>
    <property type="match status" value="1"/>
</dbReference>
<comment type="subcellular location">
    <subcellularLocation>
        <location evidence="1">Cell envelope</location>
    </subcellularLocation>
</comment>
<dbReference type="RefSeq" id="WP_160904599.1">
    <property type="nucleotide sequence ID" value="NZ_CP102850.1"/>
</dbReference>
<evidence type="ECO:0000313" key="8">
    <source>
        <dbReference type="Proteomes" id="UP000475545"/>
    </source>
</evidence>
<evidence type="ECO:0000313" key="7">
    <source>
        <dbReference type="EMBL" id="MXP24399.1"/>
    </source>
</evidence>
<accession>A0A6L7GWM3</accession>
<dbReference type="EMBL" id="WMBR01000013">
    <property type="protein sequence ID" value="MXP24399.1"/>
    <property type="molecule type" value="Genomic_DNA"/>
</dbReference>
<dbReference type="GO" id="GO:0042597">
    <property type="term" value="C:periplasmic space"/>
    <property type="evidence" value="ECO:0007669"/>
    <property type="project" value="InterPro"/>
</dbReference>
<protein>
    <submittedName>
        <fullName evidence="7">Copper resistance protein CopC</fullName>
    </submittedName>
</protein>
<keyword evidence="8" id="KW-1185">Reference proteome</keyword>
<evidence type="ECO:0000259" key="6">
    <source>
        <dbReference type="Pfam" id="PF04234"/>
    </source>
</evidence>
<organism evidence="7 8">
    <name type="scientific">Gordonia mangrovi</name>
    <dbReference type="NCBI Taxonomy" id="2665643"/>
    <lineage>
        <taxon>Bacteria</taxon>
        <taxon>Bacillati</taxon>
        <taxon>Actinomycetota</taxon>
        <taxon>Actinomycetes</taxon>
        <taxon>Mycobacteriales</taxon>
        <taxon>Gordoniaceae</taxon>
        <taxon>Gordonia</taxon>
    </lineage>
</organism>
<gene>
    <name evidence="7" type="ORF">GIY30_24055</name>
</gene>